<feature type="region of interest" description="Disordered" evidence="1">
    <location>
        <begin position="93"/>
        <end position="115"/>
    </location>
</feature>
<dbReference type="RefSeq" id="WP_209358807.1">
    <property type="nucleotide sequence ID" value="NZ_JAGISH010000001.1"/>
</dbReference>
<evidence type="ECO:0000256" key="1">
    <source>
        <dbReference type="SAM" id="MobiDB-lite"/>
    </source>
</evidence>
<protein>
    <recommendedName>
        <fullName evidence="4">Antifreeze protein</fullName>
    </recommendedName>
</protein>
<proteinExistence type="predicted"/>
<evidence type="ECO:0000313" key="3">
    <source>
        <dbReference type="Proteomes" id="UP000675940"/>
    </source>
</evidence>
<name>A0A940S1S7_9RHOB</name>
<evidence type="ECO:0000313" key="2">
    <source>
        <dbReference type="EMBL" id="MBP0481264.1"/>
    </source>
</evidence>
<comment type="caution">
    <text evidence="2">The sequence shown here is derived from an EMBL/GenBank/DDBJ whole genome shotgun (WGS) entry which is preliminary data.</text>
</comment>
<organism evidence="2 3">
    <name type="scientific">Sagittula salina</name>
    <dbReference type="NCBI Taxonomy" id="2820268"/>
    <lineage>
        <taxon>Bacteria</taxon>
        <taxon>Pseudomonadati</taxon>
        <taxon>Pseudomonadota</taxon>
        <taxon>Alphaproteobacteria</taxon>
        <taxon>Rhodobacterales</taxon>
        <taxon>Roseobacteraceae</taxon>
        <taxon>Sagittula</taxon>
    </lineage>
</organism>
<reference evidence="2" key="1">
    <citation type="submission" date="2021-03" db="EMBL/GenBank/DDBJ databases">
        <title>Sagittula salina sp. nov. strain M10.9X isolated from the marine waste.</title>
        <authorList>
            <person name="Satari L."/>
            <person name="Molina-Menor E."/>
            <person name="Vidal-Verdu A."/>
            <person name="Pascual J."/>
            <person name="Pereto J."/>
            <person name="Porcar M."/>
        </authorList>
    </citation>
    <scope>NUCLEOTIDE SEQUENCE</scope>
    <source>
        <strain evidence="2">M10.9X</strain>
    </source>
</reference>
<sequence length="115" mass="12328">MMFTDMMKAATDWHLAAFAGGRMVVSAGVVIQTRVAQMAMGVMRPEEFVRMVMEKPAAFASASEMAGRALAANKGYAAAWGAALAPIEASASANARRLSPRSHLMMGLQPRGRRR</sequence>
<accession>A0A940S1S7</accession>
<keyword evidence="3" id="KW-1185">Reference proteome</keyword>
<dbReference type="Proteomes" id="UP000675940">
    <property type="component" value="Unassembled WGS sequence"/>
</dbReference>
<gene>
    <name evidence="2" type="ORF">J5474_01990</name>
</gene>
<dbReference type="EMBL" id="JAGISH010000001">
    <property type="protein sequence ID" value="MBP0481264.1"/>
    <property type="molecule type" value="Genomic_DNA"/>
</dbReference>
<evidence type="ECO:0008006" key="4">
    <source>
        <dbReference type="Google" id="ProtNLM"/>
    </source>
</evidence>
<dbReference type="AlphaFoldDB" id="A0A940S1S7"/>